<evidence type="ECO:0000313" key="2">
    <source>
        <dbReference type="EMBL" id="KAK8858320.1"/>
    </source>
</evidence>
<reference evidence="2 3" key="1">
    <citation type="submission" date="2024-04" db="EMBL/GenBank/DDBJ databases">
        <title>Tritrichomonas musculus Genome.</title>
        <authorList>
            <person name="Alves-Ferreira E."/>
            <person name="Grigg M."/>
            <person name="Lorenzi H."/>
            <person name="Galac M."/>
        </authorList>
    </citation>
    <scope>NUCLEOTIDE SEQUENCE [LARGE SCALE GENOMIC DNA]</scope>
    <source>
        <strain evidence="2 3">EAF2021</strain>
    </source>
</reference>
<accession>A0ABR2I969</accession>
<comment type="caution">
    <text evidence="2">The sequence shown here is derived from an EMBL/GenBank/DDBJ whole genome shotgun (WGS) entry which is preliminary data.</text>
</comment>
<feature type="region of interest" description="Disordered" evidence="1">
    <location>
        <begin position="72"/>
        <end position="105"/>
    </location>
</feature>
<sequence>MDHDFVKEQLTKLGYKNLTDELIDEFLEKMQEDDELPIIPTIPRRFHEEIDQQINSTERKNSHNVIYIEKSSQQNTVSKRNQTNVKSTNSIQSARKNHKSKAISKKDVSKDDEILEWSSKLKSIKKKGKKLDDHIQRYRSTTIKLSDEIIDIPIYFGPDAERICDPYPFIKKRKSGGFIRPPPIRGTRKYIHPNGHKLTYEERFPYYIPVPERRRDELRWRIRQKLVYSDPKYH</sequence>
<dbReference type="Proteomes" id="UP001470230">
    <property type="component" value="Unassembled WGS sequence"/>
</dbReference>
<organism evidence="2 3">
    <name type="scientific">Tritrichomonas musculus</name>
    <dbReference type="NCBI Taxonomy" id="1915356"/>
    <lineage>
        <taxon>Eukaryota</taxon>
        <taxon>Metamonada</taxon>
        <taxon>Parabasalia</taxon>
        <taxon>Tritrichomonadida</taxon>
        <taxon>Tritrichomonadidae</taxon>
        <taxon>Tritrichomonas</taxon>
    </lineage>
</organism>
<evidence type="ECO:0000313" key="3">
    <source>
        <dbReference type="Proteomes" id="UP001470230"/>
    </source>
</evidence>
<evidence type="ECO:0000256" key="1">
    <source>
        <dbReference type="SAM" id="MobiDB-lite"/>
    </source>
</evidence>
<gene>
    <name evidence="2" type="ORF">M9Y10_013423</name>
</gene>
<feature type="compositionally biased region" description="Polar residues" evidence="1">
    <location>
        <begin position="72"/>
        <end position="94"/>
    </location>
</feature>
<protein>
    <recommendedName>
        <fullName evidence="4">Centriolar and ciliogenesis-associated protein HYLS1 C-terminal domain-containing protein</fullName>
    </recommendedName>
</protein>
<keyword evidence="3" id="KW-1185">Reference proteome</keyword>
<evidence type="ECO:0008006" key="4">
    <source>
        <dbReference type="Google" id="ProtNLM"/>
    </source>
</evidence>
<name>A0ABR2I969_9EUKA</name>
<proteinExistence type="predicted"/>
<dbReference type="EMBL" id="JAPFFF010000019">
    <property type="protein sequence ID" value="KAK8858320.1"/>
    <property type="molecule type" value="Genomic_DNA"/>
</dbReference>